<organism evidence="4 5">
    <name type="scientific">Parvularcula maris</name>
    <dbReference type="NCBI Taxonomy" id="2965077"/>
    <lineage>
        <taxon>Bacteria</taxon>
        <taxon>Pseudomonadati</taxon>
        <taxon>Pseudomonadota</taxon>
        <taxon>Alphaproteobacteria</taxon>
        <taxon>Parvularculales</taxon>
        <taxon>Parvularculaceae</taxon>
        <taxon>Parvularcula</taxon>
    </lineage>
</organism>
<evidence type="ECO:0000313" key="4">
    <source>
        <dbReference type="EMBL" id="MCQ8184947.1"/>
    </source>
</evidence>
<gene>
    <name evidence="4" type="ORF">NOG11_06035</name>
</gene>
<dbReference type="InterPro" id="IPR002641">
    <property type="entry name" value="PNPLA_dom"/>
</dbReference>
<dbReference type="Proteomes" id="UP001142610">
    <property type="component" value="Unassembled WGS sequence"/>
</dbReference>
<keyword evidence="2" id="KW-0442">Lipid degradation</keyword>
<keyword evidence="1 2" id="KW-0443">Lipid metabolism</keyword>
<feature type="active site" description="Proton acceptor" evidence="2">
    <location>
        <position position="214"/>
    </location>
</feature>
<sequence>MQKDELTGEVHMPIAPPLGMRFDQLVLSGGGTRCFWQAGFLNRVRDEIGLKPRRIACVSGGAMVAAGFTARLGPEILRLTKIQFRHSRNFHWPTSHLGWMPHETAYRSVVEKVFHDEAERLVAEGPPTEVVLTELPARYPEAFAATVSMLTYLIERAIKDSTDKTWTRKWGMRELRVDMAQAAREGRLSELITSAARIPPVFQFDCWDDFPVIDGGSMSDAPMPSEESGNTLCLLASYFSHLPHKKGRIFVMPSETIPTGKIDLTESQEIQDAWDLGERDGEVFLEMWRGGDLDWRVPHKIGDPDWRGRRWRPEVIEEELSEG</sequence>
<comment type="caution">
    <text evidence="2">Lacks conserved residue(s) required for the propagation of feature annotation.</text>
</comment>
<accession>A0A9X2L8G0</accession>
<feature type="short sequence motif" description="DGA/G" evidence="2">
    <location>
        <begin position="214"/>
        <end position="216"/>
    </location>
</feature>
<evidence type="ECO:0000256" key="1">
    <source>
        <dbReference type="ARBA" id="ARBA00023098"/>
    </source>
</evidence>
<dbReference type="Pfam" id="PF01734">
    <property type="entry name" value="Patatin"/>
    <property type="match status" value="1"/>
</dbReference>
<dbReference type="InterPro" id="IPR016035">
    <property type="entry name" value="Acyl_Trfase/lysoPLipase"/>
</dbReference>
<dbReference type="Gene3D" id="3.40.1090.10">
    <property type="entry name" value="Cytosolic phospholipase A2 catalytic domain"/>
    <property type="match status" value="1"/>
</dbReference>
<dbReference type="AlphaFoldDB" id="A0A9X2L8G0"/>
<keyword evidence="5" id="KW-1185">Reference proteome</keyword>
<evidence type="ECO:0000313" key="5">
    <source>
        <dbReference type="Proteomes" id="UP001142610"/>
    </source>
</evidence>
<dbReference type="PROSITE" id="PS51635">
    <property type="entry name" value="PNPLA"/>
    <property type="match status" value="1"/>
</dbReference>
<dbReference type="GO" id="GO:0016787">
    <property type="term" value="F:hydrolase activity"/>
    <property type="evidence" value="ECO:0007669"/>
    <property type="project" value="UniProtKB-UniRule"/>
</dbReference>
<reference evidence="4" key="1">
    <citation type="submission" date="2022-07" db="EMBL/GenBank/DDBJ databases">
        <title>Parvularcula maris sp. nov., an algicidal bacterium isolated from seawater.</title>
        <authorList>
            <person name="Li F."/>
        </authorList>
    </citation>
    <scope>NUCLEOTIDE SEQUENCE</scope>
    <source>
        <strain evidence="4">BGMRC 0090</strain>
    </source>
</reference>
<comment type="caution">
    <text evidence="4">The sequence shown here is derived from an EMBL/GenBank/DDBJ whole genome shotgun (WGS) entry which is preliminary data.</text>
</comment>
<proteinExistence type="predicted"/>
<dbReference type="GO" id="GO:0016042">
    <property type="term" value="P:lipid catabolic process"/>
    <property type="evidence" value="ECO:0007669"/>
    <property type="project" value="UniProtKB-UniRule"/>
</dbReference>
<evidence type="ECO:0000259" key="3">
    <source>
        <dbReference type="PROSITE" id="PS51635"/>
    </source>
</evidence>
<dbReference type="SUPFAM" id="SSF52151">
    <property type="entry name" value="FabD/lysophospholipase-like"/>
    <property type="match status" value="1"/>
</dbReference>
<dbReference type="EMBL" id="JANIBC010000003">
    <property type="protein sequence ID" value="MCQ8184947.1"/>
    <property type="molecule type" value="Genomic_DNA"/>
</dbReference>
<dbReference type="RefSeq" id="WP_256618808.1">
    <property type="nucleotide sequence ID" value="NZ_JANIBC010000003.1"/>
</dbReference>
<keyword evidence="2" id="KW-0378">Hydrolase</keyword>
<evidence type="ECO:0000256" key="2">
    <source>
        <dbReference type="PROSITE-ProRule" id="PRU01161"/>
    </source>
</evidence>
<protein>
    <submittedName>
        <fullName evidence="4">Patatin-like phospholipase family protein</fullName>
    </submittedName>
</protein>
<name>A0A9X2L8G0_9PROT</name>
<feature type="domain" description="PNPLA" evidence="3">
    <location>
        <begin position="25"/>
        <end position="229"/>
    </location>
</feature>
<feature type="active site" description="Nucleophile" evidence="2">
    <location>
        <position position="59"/>
    </location>
</feature>